<keyword evidence="2" id="KW-1185">Reference proteome</keyword>
<keyword evidence="1" id="KW-0812">Transmembrane</keyword>
<keyword evidence="1" id="KW-0472">Membrane</keyword>
<dbReference type="EMBL" id="SISK01000001">
    <property type="protein sequence ID" value="TBN43806.1"/>
    <property type="molecule type" value="Genomic_DNA"/>
</dbReference>
<name>A0A4Q9G7N2_9RHOB</name>
<dbReference type="OrthoDB" id="952847at2"/>
<sequence>MHNAQKPTLDDLPTSAQLLKSTAIAAGVAVAILVTVVLPSEYNLDPTGIGEVLGLAEMGEIKQQLAEEAEMDRQTQEMPVVGPQTSIGSALLGLIVGSAHAQETQAWTETVTFDLEPGEGTELKLVMDEGAVVPFEWTVADGVVNYDQHADGSGNEISYEKGRAVEGQSGEMTAAFTGNHGWFWRNRGDAPVTVTLKIGGDYSEIKR</sequence>
<accession>A0A4Q9G7N2</accession>
<evidence type="ECO:0000313" key="1">
    <source>
        <dbReference type="EMBL" id="TBN43806.1"/>
    </source>
</evidence>
<protein>
    <submittedName>
        <fullName evidence="1">Transmembrane anchor protein</fullName>
    </submittedName>
</protein>
<proteinExistence type="predicted"/>
<dbReference type="Proteomes" id="UP000293520">
    <property type="component" value="Unassembled WGS sequence"/>
</dbReference>
<dbReference type="AlphaFoldDB" id="A0A4Q9G7N2"/>
<dbReference type="RefSeq" id="WP_130989507.1">
    <property type="nucleotide sequence ID" value="NZ_SISK01000001.1"/>
</dbReference>
<reference evidence="1 2" key="1">
    <citation type="submission" date="2019-02" db="EMBL/GenBank/DDBJ databases">
        <title>Paracoccus subflavus sp. nov., isolated from marine sediment of the Pacific Ocean.</title>
        <authorList>
            <person name="Zhang G."/>
        </authorList>
    </citation>
    <scope>NUCLEOTIDE SEQUENCE [LARGE SCALE GENOMIC DNA]</scope>
    <source>
        <strain evidence="1 2">GY0581</strain>
    </source>
</reference>
<gene>
    <name evidence="1" type="ORF">EYE42_01325</name>
</gene>
<evidence type="ECO:0000313" key="2">
    <source>
        <dbReference type="Proteomes" id="UP000293520"/>
    </source>
</evidence>
<comment type="caution">
    <text evidence="1">The sequence shown here is derived from an EMBL/GenBank/DDBJ whole genome shotgun (WGS) entry which is preliminary data.</text>
</comment>
<organism evidence="1 2">
    <name type="scientific">Paracoccus subflavus</name>
    <dbReference type="NCBI Taxonomy" id="2528244"/>
    <lineage>
        <taxon>Bacteria</taxon>
        <taxon>Pseudomonadati</taxon>
        <taxon>Pseudomonadota</taxon>
        <taxon>Alphaproteobacteria</taxon>
        <taxon>Rhodobacterales</taxon>
        <taxon>Paracoccaceae</taxon>
        <taxon>Paracoccus</taxon>
    </lineage>
</organism>